<dbReference type="AlphaFoldDB" id="A0AAE1NXP2"/>
<keyword evidence="3" id="KW-1185">Reference proteome</keyword>
<comment type="caution">
    <text evidence="2">The sequence shown here is derived from an EMBL/GenBank/DDBJ whole genome shotgun (WGS) entry which is preliminary data.</text>
</comment>
<feature type="region of interest" description="Disordered" evidence="1">
    <location>
        <begin position="587"/>
        <end position="609"/>
    </location>
</feature>
<name>A0AAE1NXP2_9EUCA</name>
<evidence type="ECO:0000256" key="1">
    <source>
        <dbReference type="SAM" id="MobiDB-lite"/>
    </source>
</evidence>
<dbReference type="Proteomes" id="UP001292094">
    <property type="component" value="Unassembled WGS sequence"/>
</dbReference>
<organism evidence="2 3">
    <name type="scientific">Petrolisthes manimaculis</name>
    <dbReference type="NCBI Taxonomy" id="1843537"/>
    <lineage>
        <taxon>Eukaryota</taxon>
        <taxon>Metazoa</taxon>
        <taxon>Ecdysozoa</taxon>
        <taxon>Arthropoda</taxon>
        <taxon>Crustacea</taxon>
        <taxon>Multicrustacea</taxon>
        <taxon>Malacostraca</taxon>
        <taxon>Eumalacostraca</taxon>
        <taxon>Eucarida</taxon>
        <taxon>Decapoda</taxon>
        <taxon>Pleocyemata</taxon>
        <taxon>Anomura</taxon>
        <taxon>Galatheoidea</taxon>
        <taxon>Porcellanidae</taxon>
        <taxon>Petrolisthes</taxon>
    </lineage>
</organism>
<dbReference type="EMBL" id="JAWZYT010003462">
    <property type="protein sequence ID" value="KAK4298275.1"/>
    <property type="molecule type" value="Genomic_DNA"/>
</dbReference>
<reference evidence="2" key="1">
    <citation type="submission" date="2023-11" db="EMBL/GenBank/DDBJ databases">
        <title>Genome assemblies of two species of porcelain crab, Petrolisthes cinctipes and Petrolisthes manimaculis (Anomura: Porcellanidae).</title>
        <authorList>
            <person name="Angst P."/>
        </authorList>
    </citation>
    <scope>NUCLEOTIDE SEQUENCE</scope>
    <source>
        <strain evidence="2">PB745_02</strain>
        <tissue evidence="2">Gill</tissue>
    </source>
</reference>
<proteinExistence type="predicted"/>
<evidence type="ECO:0000313" key="2">
    <source>
        <dbReference type="EMBL" id="KAK4298275.1"/>
    </source>
</evidence>
<protein>
    <submittedName>
        <fullName evidence="2">Uncharacterized protein</fullName>
    </submittedName>
</protein>
<sequence>MSVISSFEASPKIQQEVKDTRISRYLRNLTIYKEVKDPLFWAKNDPYLQPVVVLKPLLAEDSITVFEKCQETGEKNDATITTIVGCERREEKKDAGSDIDFIPFEICGKNMASDTNGNSGQQLATTKNCQESNNDSNLLKSSIRQSIPKTKLCSFAFPCKKRRNRKSKWRRDPPLSYRMENGIKIRVLYGLPKPLKNKGKSSKLKPTLKNDDPSLLHYCSPCAMNVKCLETHQKHFKHQLIVQNQIEAIVLALNVIGHSLEKPVASDCSLEAVEILEEELEDEFNFNERSKRTTFIYDTKVVIQLREILSQAQGKEQQPKMSFSQFYENMKQNIEKEKSCYIREDEQNELEHKELGTQEDDISKNITPYSWTEKLPHKLQNVDGIDNGILEKQSVVMENKTFDEFNNPSKKNKIKHEPEWLQEQQTMLPDIRFHCNRRKNGTIKRRMYPGRVIVSKRKHRSYRDIKLHHGLKVRHNAFNNSQISSTLESKQATLQRPPSPYYPHALLSKPEELYPNCIIEDVFSEKAPKVTEDVTVPHALYEKKGNGTYVDLDKPNNEESLRSSVSHSFGNSSAKVTDLGRNVLDCSSSINTPQMSPVTERSPDSSDMQGWQNPFQYYYNFEDKELDEWWSMGSPSHNE</sequence>
<gene>
    <name evidence="2" type="ORF">Pmani_029368</name>
</gene>
<evidence type="ECO:0000313" key="3">
    <source>
        <dbReference type="Proteomes" id="UP001292094"/>
    </source>
</evidence>
<accession>A0AAE1NXP2</accession>